<feature type="domain" description="Helicase ATP-binding" evidence="24">
    <location>
        <begin position="4"/>
        <end position="426"/>
    </location>
</feature>
<keyword evidence="26" id="KW-1185">Reference proteome</keyword>
<keyword evidence="14" id="KW-0413">Isomerase</keyword>
<comment type="subcellular location">
    <subcellularLocation>
        <location evidence="2">Nucleus</location>
    </subcellularLocation>
</comment>
<evidence type="ECO:0000256" key="20">
    <source>
        <dbReference type="ARBA" id="ARBA00045008"/>
    </source>
</evidence>
<dbReference type="Pfam" id="PF06733">
    <property type="entry name" value="DEAD_2"/>
    <property type="match status" value="1"/>
</dbReference>
<dbReference type="GO" id="GO:0006139">
    <property type="term" value="P:nucleobase-containing compound metabolic process"/>
    <property type="evidence" value="ECO:0007669"/>
    <property type="project" value="InterPro"/>
</dbReference>
<evidence type="ECO:0000256" key="14">
    <source>
        <dbReference type="ARBA" id="ARBA00023235"/>
    </source>
</evidence>
<dbReference type="GO" id="GO:0005524">
    <property type="term" value="F:ATP binding"/>
    <property type="evidence" value="ECO:0007669"/>
    <property type="project" value="UniProtKB-KW"/>
</dbReference>
<comment type="similarity">
    <text evidence="3">Belongs to the DEAD box helicase family. DEAH subfamily. DDX11/CHL1 sub-subfamily.</text>
</comment>
<evidence type="ECO:0000256" key="19">
    <source>
        <dbReference type="ARBA" id="ARBA00044998"/>
    </source>
</evidence>
<dbReference type="GO" id="GO:0034085">
    <property type="term" value="P:establishment of sister chromatid cohesion"/>
    <property type="evidence" value="ECO:0007669"/>
    <property type="project" value="TreeGrafter"/>
</dbReference>
<evidence type="ECO:0000256" key="5">
    <source>
        <dbReference type="ARBA" id="ARBA00017386"/>
    </source>
</evidence>
<keyword evidence="7" id="KW-0547">Nucleotide-binding</keyword>
<evidence type="ECO:0000256" key="12">
    <source>
        <dbReference type="ARBA" id="ARBA00023014"/>
    </source>
</evidence>
<keyword evidence="12" id="KW-0411">Iron-sulfur</keyword>
<dbReference type="InterPro" id="IPR045028">
    <property type="entry name" value="DinG/Rad3-like"/>
</dbReference>
<feature type="compositionally biased region" description="Low complexity" evidence="23">
    <location>
        <begin position="159"/>
        <end position="169"/>
    </location>
</feature>
<dbReference type="NCBIfam" id="TIGR00604">
    <property type="entry name" value="rad3"/>
    <property type="match status" value="1"/>
</dbReference>
<dbReference type="Proteomes" id="UP001166286">
    <property type="component" value="Unassembled WGS sequence"/>
</dbReference>
<feature type="region of interest" description="Disordered" evidence="23">
    <location>
        <begin position="150"/>
        <end position="173"/>
    </location>
</feature>
<evidence type="ECO:0000259" key="24">
    <source>
        <dbReference type="PROSITE" id="PS51193"/>
    </source>
</evidence>
<dbReference type="FunFam" id="3.40.50.300:FF:001372">
    <property type="entry name" value="ATP-dependent DNA helicase chl1"/>
    <property type="match status" value="1"/>
</dbReference>
<evidence type="ECO:0000256" key="1">
    <source>
        <dbReference type="ARBA" id="ARBA00001966"/>
    </source>
</evidence>
<comment type="catalytic activity">
    <reaction evidence="22">
        <text>ATP + H2O = ADP + phosphate + H(+)</text>
        <dbReference type="Rhea" id="RHEA:13065"/>
        <dbReference type="ChEBI" id="CHEBI:15377"/>
        <dbReference type="ChEBI" id="CHEBI:15378"/>
        <dbReference type="ChEBI" id="CHEBI:30616"/>
        <dbReference type="ChEBI" id="CHEBI:43474"/>
        <dbReference type="ChEBI" id="CHEBI:456216"/>
        <dbReference type="EC" id="5.6.2.3"/>
    </reaction>
</comment>
<evidence type="ECO:0000256" key="18">
    <source>
        <dbReference type="ARBA" id="ARBA00044969"/>
    </source>
</evidence>
<dbReference type="EC" id="5.6.2.3" evidence="18"/>
<dbReference type="FunFam" id="3.40.50.300:FF:002774">
    <property type="entry name" value="ATP-dependent DNA helicase chl1"/>
    <property type="match status" value="1"/>
</dbReference>
<evidence type="ECO:0000256" key="15">
    <source>
        <dbReference type="ARBA" id="ARBA00023242"/>
    </source>
</evidence>
<feature type="compositionally biased region" description="Polar residues" evidence="23">
    <location>
        <begin position="114"/>
        <end position="124"/>
    </location>
</feature>
<dbReference type="InterPro" id="IPR027417">
    <property type="entry name" value="P-loop_NTPase"/>
</dbReference>
<dbReference type="InterPro" id="IPR006555">
    <property type="entry name" value="ATP-dep_Helicase_C"/>
</dbReference>
<evidence type="ECO:0000313" key="25">
    <source>
        <dbReference type="EMBL" id="KAK0517491.1"/>
    </source>
</evidence>
<dbReference type="GO" id="GO:0051536">
    <property type="term" value="F:iron-sulfur cluster binding"/>
    <property type="evidence" value="ECO:0007669"/>
    <property type="project" value="UniProtKB-KW"/>
</dbReference>
<dbReference type="InterPro" id="IPR006554">
    <property type="entry name" value="Helicase-like_DEXD_c2"/>
</dbReference>
<dbReference type="SMART" id="SM00488">
    <property type="entry name" value="DEXDc2"/>
    <property type="match status" value="1"/>
</dbReference>
<gene>
    <name evidence="25" type="ORF">JMJ35_000646</name>
</gene>
<evidence type="ECO:0000256" key="8">
    <source>
        <dbReference type="ARBA" id="ARBA00022801"/>
    </source>
</evidence>
<evidence type="ECO:0000256" key="17">
    <source>
        <dbReference type="ARBA" id="ARBA00029709"/>
    </source>
</evidence>
<dbReference type="PANTHER" id="PTHR11472:SF41">
    <property type="entry name" value="ATP-DEPENDENT DNA HELICASE DDX11-RELATED"/>
    <property type="match status" value="1"/>
</dbReference>
<evidence type="ECO:0000256" key="7">
    <source>
        <dbReference type="ARBA" id="ARBA00022741"/>
    </source>
</evidence>
<keyword evidence="16" id="KW-0131">Cell cycle</keyword>
<protein>
    <recommendedName>
        <fullName evidence="5">ATP-dependent DNA helicase CHL1</fullName>
        <ecNumber evidence="18">5.6.2.3</ecNumber>
    </recommendedName>
    <alternativeName>
        <fullName evidence="4">ATP-dependent DNA helicase chl1</fullName>
    </alternativeName>
    <alternativeName>
        <fullName evidence="17">Chromosome loss protein 1</fullName>
    </alternativeName>
    <alternativeName>
        <fullName evidence="19 20">DNA 5'-3' helicase CHL1</fullName>
    </alternativeName>
</protein>
<evidence type="ECO:0000256" key="11">
    <source>
        <dbReference type="ARBA" id="ARBA00023004"/>
    </source>
</evidence>
<evidence type="ECO:0000256" key="21">
    <source>
        <dbReference type="ARBA" id="ARBA00045702"/>
    </source>
</evidence>
<dbReference type="GO" id="GO:0046872">
    <property type="term" value="F:metal ion binding"/>
    <property type="evidence" value="ECO:0007669"/>
    <property type="project" value="UniProtKB-KW"/>
</dbReference>
<evidence type="ECO:0000256" key="9">
    <source>
        <dbReference type="ARBA" id="ARBA00022806"/>
    </source>
</evidence>
<evidence type="ECO:0000256" key="10">
    <source>
        <dbReference type="ARBA" id="ARBA00022840"/>
    </source>
</evidence>
<keyword evidence="15" id="KW-0539">Nucleus</keyword>
<dbReference type="CDD" id="cd18788">
    <property type="entry name" value="SF2_C_XPD"/>
    <property type="match status" value="1"/>
</dbReference>
<dbReference type="InterPro" id="IPR010614">
    <property type="entry name" value="RAD3-like_helicase_DEAD"/>
</dbReference>
<dbReference type="InterPro" id="IPR013020">
    <property type="entry name" value="Rad3/Chl1-like"/>
</dbReference>
<dbReference type="Gene3D" id="3.40.50.300">
    <property type="entry name" value="P-loop containing nucleotide triphosphate hydrolases"/>
    <property type="match status" value="3"/>
</dbReference>
<dbReference type="GO" id="GO:0043139">
    <property type="term" value="F:5'-3' DNA helicase activity"/>
    <property type="evidence" value="ECO:0007669"/>
    <property type="project" value="UniProtKB-EC"/>
</dbReference>
<keyword evidence="11" id="KW-0408">Iron</keyword>
<keyword evidence="9" id="KW-0347">Helicase</keyword>
<organism evidence="25 26">
    <name type="scientific">Cladonia borealis</name>
    <dbReference type="NCBI Taxonomy" id="184061"/>
    <lineage>
        <taxon>Eukaryota</taxon>
        <taxon>Fungi</taxon>
        <taxon>Dikarya</taxon>
        <taxon>Ascomycota</taxon>
        <taxon>Pezizomycotina</taxon>
        <taxon>Lecanoromycetes</taxon>
        <taxon>OSLEUM clade</taxon>
        <taxon>Lecanoromycetidae</taxon>
        <taxon>Lecanorales</taxon>
        <taxon>Lecanorineae</taxon>
        <taxon>Cladoniaceae</taxon>
        <taxon>Cladonia</taxon>
    </lineage>
</organism>
<keyword evidence="8" id="KW-0378">Hydrolase</keyword>
<evidence type="ECO:0000313" key="26">
    <source>
        <dbReference type="Proteomes" id="UP001166286"/>
    </source>
</evidence>
<dbReference type="InterPro" id="IPR014013">
    <property type="entry name" value="Helic_SF1/SF2_ATP-bd_DinG/Rad3"/>
</dbReference>
<comment type="cofactor">
    <cofactor evidence="1">
        <name>[4Fe-4S] cluster</name>
        <dbReference type="ChEBI" id="CHEBI:49883"/>
    </cofactor>
</comment>
<dbReference type="GO" id="GO:0003677">
    <property type="term" value="F:DNA binding"/>
    <property type="evidence" value="ECO:0007669"/>
    <property type="project" value="UniProtKB-KW"/>
</dbReference>
<evidence type="ECO:0000256" key="4">
    <source>
        <dbReference type="ARBA" id="ARBA00016387"/>
    </source>
</evidence>
<dbReference type="SMART" id="SM00491">
    <property type="entry name" value="HELICc2"/>
    <property type="match status" value="1"/>
</dbReference>
<evidence type="ECO:0000256" key="13">
    <source>
        <dbReference type="ARBA" id="ARBA00023125"/>
    </source>
</evidence>
<evidence type="ECO:0000256" key="3">
    <source>
        <dbReference type="ARBA" id="ARBA00008435"/>
    </source>
</evidence>
<dbReference type="GO" id="GO:0005634">
    <property type="term" value="C:nucleus"/>
    <property type="evidence" value="ECO:0007669"/>
    <property type="project" value="UniProtKB-SubCell"/>
</dbReference>
<comment type="function">
    <text evidence="21">ATP-dependent DNA helicase important for chromosome transmission and normal cell cycle progression in G(2)/M. May have a role in changing DNA topology to allow the loading of proteins involved in maintaining sister chromatid cohesion in the vicinity of the centromeres. Has a specific role in chromosome segregation during meiosis II.</text>
</comment>
<keyword evidence="10" id="KW-0067">ATP-binding</keyword>
<dbReference type="AlphaFoldDB" id="A0AA39RBI8"/>
<evidence type="ECO:0000256" key="16">
    <source>
        <dbReference type="ARBA" id="ARBA00023306"/>
    </source>
</evidence>
<accession>A0AA39RBI8</accession>
<dbReference type="PROSITE" id="PS51193">
    <property type="entry name" value="HELICASE_ATP_BIND_2"/>
    <property type="match status" value="1"/>
</dbReference>
<comment type="caution">
    <text evidence="25">The sequence shown here is derived from an EMBL/GenBank/DDBJ whole genome shotgun (WGS) entry which is preliminary data.</text>
</comment>
<dbReference type="GO" id="GO:0016818">
    <property type="term" value="F:hydrolase activity, acting on acid anhydrides, in phosphorus-containing anhydrides"/>
    <property type="evidence" value="ECO:0007669"/>
    <property type="project" value="InterPro"/>
</dbReference>
<dbReference type="Pfam" id="PF13307">
    <property type="entry name" value="Helicase_C_2"/>
    <property type="match status" value="1"/>
</dbReference>
<keyword evidence="13" id="KW-0238">DNA-binding</keyword>
<evidence type="ECO:0000256" key="6">
    <source>
        <dbReference type="ARBA" id="ARBA00022723"/>
    </source>
</evidence>
<evidence type="ECO:0000256" key="2">
    <source>
        <dbReference type="ARBA" id="ARBA00004123"/>
    </source>
</evidence>
<evidence type="ECO:0000256" key="23">
    <source>
        <dbReference type="SAM" id="MobiDB-lite"/>
    </source>
</evidence>
<feature type="region of interest" description="Disordered" evidence="23">
    <location>
        <begin position="114"/>
        <end position="138"/>
    </location>
</feature>
<name>A0AA39RBI8_9LECA</name>
<evidence type="ECO:0000256" key="22">
    <source>
        <dbReference type="ARBA" id="ARBA00048954"/>
    </source>
</evidence>
<keyword evidence="6" id="KW-0479">Metal-binding</keyword>
<dbReference type="PANTHER" id="PTHR11472">
    <property type="entry name" value="DNA REPAIR DEAD HELICASE RAD3/XP-D SUBFAMILY MEMBER"/>
    <property type="match status" value="1"/>
</dbReference>
<dbReference type="EMBL" id="JAFEKC020000001">
    <property type="protein sequence ID" value="KAK0517491.1"/>
    <property type="molecule type" value="Genomic_DNA"/>
</dbReference>
<sequence>MENLARDFHHPYKPYDIQFQVMNAIYDCIADGNIGIFESPTGPPGKSLSLICSSLTWQRDNQEAALQKQLDPDAQDDEPNWVAEHTKKEKMNAFVEQKLQFEARLRQIRAQELQTKQRYQNGEPNSKRIKTDETGETYEVDDEAQFELGEYNSEDENSTTKSTASASRTQGLSSTSLQLMDKLGLTLNPSVENEDLAPTDELKIFFCSRTHSQLTQFVQEVRRVKLPAPSWEKDKDDSEEISVVKHVPLGSRKNLCINPNVTRLGSVTAINERCLDLQQPGTPKTDKCPFLPNKENETLVNDFRDYTLAKVRDIEDIGSLGKKIGICPYYASRATIKPSQIVTLPYPLLLQRSAREALGISLKGHIVIIDEAHNLMDTISNIYSVSVTLQQLKLCRAQLSTYLQKFRNRLKGKNRVYVTQVVRLIDSIAAYLQTVGSDNKSAEGIVNVSDLMAGKGVDQINLYKLMHYLQESKLARKVEGYAQHAKQRELKGKSGTDSNIHTSTMPVLTHIQSLLHTLSNPAAEGSFFYERDENKDIGLKYMLLDPTHHFKDIVEEARAVILAGGTMSPMDDYTRHLFAYVEPNRLQTFSCGHIIPKENLIALPVAKGHSGVDFDFTYDKRNSLTMIDALGNSLIEFGGSIPDGLVVFFPSYVYLDQVILRWQSKSKDGSKSLWERLLDIKPIFRESKTTTGTDDVFVQYTQAISAGKGGLLLSVIGGKLSEGINFSDALGRGVIVVGLPFPNIQSAQWKAKIEYIEKSTIERGGSREEGKALAREFYENACMRAVNQSIGRAVRHKADYACILLLDRRYNNPRIEGKLPAWIRQGMGDKSVRGDIRETVVRVKAFFAGHA</sequence>
<proteinExistence type="inferred from homology"/>
<reference evidence="25" key="1">
    <citation type="submission" date="2023-03" db="EMBL/GenBank/DDBJ databases">
        <title>Complete genome of Cladonia borealis.</title>
        <authorList>
            <person name="Park H."/>
        </authorList>
    </citation>
    <scope>NUCLEOTIDE SEQUENCE</scope>
    <source>
        <strain evidence="25">ANT050790</strain>
    </source>
</reference>